<keyword evidence="5" id="KW-1185">Reference proteome</keyword>
<proteinExistence type="predicted"/>
<dbReference type="InterPro" id="IPR005532">
    <property type="entry name" value="SUMF_dom"/>
</dbReference>
<name>A0A9X4ATD2_9BACT</name>
<evidence type="ECO:0000256" key="1">
    <source>
        <dbReference type="SAM" id="MobiDB-lite"/>
    </source>
</evidence>
<comment type="caution">
    <text evidence="4">The sequence shown here is derived from an EMBL/GenBank/DDBJ whole genome shotgun (WGS) entry which is preliminary data.</text>
</comment>
<evidence type="ECO:0000313" key="4">
    <source>
        <dbReference type="EMBL" id="MDC3983436.1"/>
    </source>
</evidence>
<dbReference type="RefSeq" id="WP_272423448.1">
    <property type="nucleotide sequence ID" value="NZ_JAGTJJ010000013.1"/>
</dbReference>
<feature type="domain" description="Sulfatase-modifying factor enzyme-like" evidence="3">
    <location>
        <begin position="119"/>
        <end position="319"/>
    </location>
</feature>
<dbReference type="EMBL" id="JAGTJJ010000013">
    <property type="protein sequence ID" value="MDC3983436.1"/>
    <property type="molecule type" value="Genomic_DNA"/>
</dbReference>
<dbReference type="InterPro" id="IPR016187">
    <property type="entry name" value="CTDL_fold"/>
</dbReference>
<dbReference type="GO" id="GO:0120147">
    <property type="term" value="F:formylglycine-generating oxidase activity"/>
    <property type="evidence" value="ECO:0007669"/>
    <property type="project" value="TreeGrafter"/>
</dbReference>
<evidence type="ECO:0000259" key="3">
    <source>
        <dbReference type="Pfam" id="PF03781"/>
    </source>
</evidence>
<feature type="signal peptide" evidence="2">
    <location>
        <begin position="1"/>
        <end position="28"/>
    </location>
</feature>
<gene>
    <name evidence="4" type="ORF">KEG57_23205</name>
</gene>
<accession>A0A9X4ATD2</accession>
<dbReference type="InterPro" id="IPR051043">
    <property type="entry name" value="Sulfatase_Mod_Factor_Kinase"/>
</dbReference>
<dbReference type="Pfam" id="PF03781">
    <property type="entry name" value="FGE-sulfatase"/>
    <property type="match status" value="1"/>
</dbReference>
<evidence type="ECO:0000256" key="2">
    <source>
        <dbReference type="SAM" id="SignalP"/>
    </source>
</evidence>
<evidence type="ECO:0000313" key="5">
    <source>
        <dbReference type="Proteomes" id="UP001151081"/>
    </source>
</evidence>
<feature type="compositionally biased region" description="Low complexity" evidence="1">
    <location>
        <begin position="52"/>
        <end position="111"/>
    </location>
</feature>
<dbReference type="AlphaFoldDB" id="A0A9X4ATD2"/>
<organism evidence="4 5">
    <name type="scientific">Polyangium jinanense</name>
    <dbReference type="NCBI Taxonomy" id="2829994"/>
    <lineage>
        <taxon>Bacteria</taxon>
        <taxon>Pseudomonadati</taxon>
        <taxon>Myxococcota</taxon>
        <taxon>Polyangia</taxon>
        <taxon>Polyangiales</taxon>
        <taxon>Polyangiaceae</taxon>
        <taxon>Polyangium</taxon>
    </lineage>
</organism>
<sequence>MSVKRWTNALHGAHAGAVAMAPFAWVTACLLASVSACGGAGEPPPAGPSNVAANADQPAAPAATPSAKAEPAPSAAATTAAPDNTAGPVASAAPATTAAPAATTPAPASVPDTGGCPAGMVRIKGGSFKLAAIKAQVTVKDYCLDVNLATTDQYAACVQSKKCNDGAVKVCDPSTYGVEGKGNLPMICIDFVQATDYCKAQNKRLPSGEEWEWAARGGPEGFTYPWGNEPPAEQLCWSGKTKRDGPCPIGSFPAGASPQGVLDLAGNVFQWTTTGNDVVSSARFGRGGSWRDSGDEVKAGKTAVFKTTYRCGFLGVRCAISAPSTP</sequence>
<dbReference type="InterPro" id="IPR042095">
    <property type="entry name" value="SUMF_sf"/>
</dbReference>
<dbReference type="Gene3D" id="3.90.1580.10">
    <property type="entry name" value="paralog of FGE (formylglycine-generating enzyme)"/>
    <property type="match status" value="1"/>
</dbReference>
<dbReference type="PANTHER" id="PTHR23150">
    <property type="entry name" value="SULFATASE MODIFYING FACTOR 1, 2"/>
    <property type="match status" value="1"/>
</dbReference>
<dbReference type="Proteomes" id="UP001151081">
    <property type="component" value="Unassembled WGS sequence"/>
</dbReference>
<reference evidence="4 5" key="1">
    <citation type="submission" date="2021-04" db="EMBL/GenBank/DDBJ databases">
        <title>Genome analysis of Polyangium sp.</title>
        <authorList>
            <person name="Li Y."/>
            <person name="Wang J."/>
        </authorList>
    </citation>
    <scope>NUCLEOTIDE SEQUENCE [LARGE SCALE GENOMIC DNA]</scope>
    <source>
        <strain evidence="4 5">SDU14</strain>
    </source>
</reference>
<dbReference type="SUPFAM" id="SSF56436">
    <property type="entry name" value="C-type lectin-like"/>
    <property type="match status" value="1"/>
</dbReference>
<dbReference type="PROSITE" id="PS51257">
    <property type="entry name" value="PROKAR_LIPOPROTEIN"/>
    <property type="match status" value="1"/>
</dbReference>
<feature type="chain" id="PRO_5040978696" evidence="2">
    <location>
        <begin position="29"/>
        <end position="326"/>
    </location>
</feature>
<protein>
    <submittedName>
        <fullName evidence="4">SUMF1/EgtB/PvdO family nonheme iron enzyme</fullName>
    </submittedName>
</protein>
<feature type="region of interest" description="Disordered" evidence="1">
    <location>
        <begin position="40"/>
        <end position="111"/>
    </location>
</feature>
<keyword evidence="2" id="KW-0732">Signal</keyword>
<dbReference type="PANTHER" id="PTHR23150:SF19">
    <property type="entry name" value="FORMYLGLYCINE-GENERATING ENZYME"/>
    <property type="match status" value="1"/>
</dbReference>